<dbReference type="InterPro" id="IPR036388">
    <property type="entry name" value="WH-like_DNA-bd_sf"/>
</dbReference>
<dbReference type="SUPFAM" id="SSF46785">
    <property type="entry name" value="Winged helix' DNA-binding domain"/>
    <property type="match status" value="1"/>
</dbReference>
<accession>A0ABY0CXC0</accession>
<name>A0ABY0CXC0_9DELT</name>
<dbReference type="EMBL" id="SADD01000001">
    <property type="protein sequence ID" value="RVU48542.1"/>
    <property type="molecule type" value="Genomic_DNA"/>
</dbReference>
<dbReference type="RefSeq" id="WP_127779214.1">
    <property type="nucleotide sequence ID" value="NZ_SADD01000001.1"/>
</dbReference>
<keyword evidence="3" id="KW-1185">Reference proteome</keyword>
<reference evidence="2 3" key="1">
    <citation type="submission" date="2019-01" db="EMBL/GenBank/DDBJ databases">
        <title>Lujinxingia litoralis gen. nov., sp. nov. and Lujinxingia sediminis gen. nov., sp. nov., new members in the order Bradymonadales, isolated from coastal sediment.</title>
        <authorList>
            <person name="Li C.-M."/>
        </authorList>
    </citation>
    <scope>NUCLEOTIDE SEQUENCE [LARGE SCALE GENOMIC DNA]</scope>
    <source>
        <strain evidence="2 3">SEH01</strain>
    </source>
</reference>
<dbReference type="InterPro" id="IPR036390">
    <property type="entry name" value="WH_DNA-bd_sf"/>
</dbReference>
<dbReference type="Proteomes" id="UP000282926">
    <property type="component" value="Unassembled WGS sequence"/>
</dbReference>
<sequence>MSIEDLGDSRRAILDVVRRQRSVTIDALVEVTHLSKTAVRAHLVRLERDGAVERTPLEHAGPGRPPVAFSLTDQGAELFPSSDAAMLSGLVHYLERQGAGELVEGYFADVWAERALDVLRELGASDFRSPPLAERLRALEAVLIRTDFMPRIEREVDADGSERVRVCECNCPLPAAARASRAPCRLEVQFLSEVIGARPSSVQICTKRREPCVFEFEFRGSAGE</sequence>
<gene>
    <name evidence="2" type="ORF">EA187_03685</name>
</gene>
<dbReference type="SMART" id="SM00347">
    <property type="entry name" value="HTH_MARR"/>
    <property type="match status" value="1"/>
</dbReference>
<feature type="domain" description="HTH marR-type" evidence="1">
    <location>
        <begin position="1"/>
        <end position="102"/>
    </location>
</feature>
<evidence type="ECO:0000313" key="2">
    <source>
        <dbReference type="EMBL" id="RVU48542.1"/>
    </source>
</evidence>
<evidence type="ECO:0000259" key="1">
    <source>
        <dbReference type="SMART" id="SM00347"/>
    </source>
</evidence>
<proteinExistence type="predicted"/>
<dbReference type="InterPro" id="IPR041614">
    <property type="entry name" value="DprA_WH"/>
</dbReference>
<organism evidence="2 3">
    <name type="scientific">Lujinxingia sediminis</name>
    <dbReference type="NCBI Taxonomy" id="2480984"/>
    <lineage>
        <taxon>Bacteria</taxon>
        <taxon>Deltaproteobacteria</taxon>
        <taxon>Bradymonadales</taxon>
        <taxon>Lujinxingiaceae</taxon>
        <taxon>Lujinxingia</taxon>
    </lineage>
</organism>
<protein>
    <submittedName>
        <fullName evidence="2">Winged helix-turn-helix transcriptional regulator</fullName>
    </submittedName>
</protein>
<dbReference type="Pfam" id="PF17782">
    <property type="entry name" value="WHD_DprA"/>
    <property type="match status" value="1"/>
</dbReference>
<dbReference type="InterPro" id="IPR000835">
    <property type="entry name" value="HTH_MarR-typ"/>
</dbReference>
<dbReference type="Gene3D" id="1.10.10.10">
    <property type="entry name" value="Winged helix-like DNA-binding domain superfamily/Winged helix DNA-binding domain"/>
    <property type="match status" value="1"/>
</dbReference>
<comment type="caution">
    <text evidence="2">The sequence shown here is derived from an EMBL/GenBank/DDBJ whole genome shotgun (WGS) entry which is preliminary data.</text>
</comment>
<evidence type="ECO:0000313" key="3">
    <source>
        <dbReference type="Proteomes" id="UP000282926"/>
    </source>
</evidence>